<dbReference type="GO" id="GO:0016020">
    <property type="term" value="C:membrane"/>
    <property type="evidence" value="ECO:0007669"/>
    <property type="project" value="InterPro"/>
</dbReference>
<evidence type="ECO:0000313" key="7">
    <source>
        <dbReference type="Proteomes" id="UP000749559"/>
    </source>
</evidence>
<evidence type="ECO:0000256" key="1">
    <source>
        <dbReference type="ARBA" id="ARBA00022729"/>
    </source>
</evidence>
<evidence type="ECO:0000256" key="3">
    <source>
        <dbReference type="ARBA" id="ARBA00023157"/>
    </source>
</evidence>
<evidence type="ECO:0000256" key="5">
    <source>
        <dbReference type="PROSITE-ProRule" id="PRU00196"/>
    </source>
</evidence>
<dbReference type="SUPFAM" id="SSF56487">
    <property type="entry name" value="SRCR-like"/>
    <property type="match status" value="2"/>
</dbReference>
<dbReference type="Proteomes" id="UP000749559">
    <property type="component" value="Unassembled WGS sequence"/>
</dbReference>
<proteinExistence type="predicted"/>
<dbReference type="PROSITE" id="PS50287">
    <property type="entry name" value="SRCR_2"/>
    <property type="match status" value="2"/>
</dbReference>
<keyword evidence="4" id="KW-0325">Glycoprotein</keyword>
<evidence type="ECO:0000313" key="6">
    <source>
        <dbReference type="EMBL" id="CAH1782153.1"/>
    </source>
</evidence>
<sequence>DIQLLHDGIWGHICLSSPAPETIGKVLCRQLGEDGTNGQIIQMPGDYKWAGEGPVWYHQLHCYGNESHIQQCKHNEPVKKLYQTHCPGTKISTLICQKIPLNLKSTNTAVQFGYVEANIVKRWHPLCKVNIHAARLICQGYVQDPNYARFRYIGIQRESYNLLNYTAPPININCKGKENTIEECQIKSMHMTFHTSYIPTGSDVCPKRLVQVQCPTAKNLIVGFEFRLEDSVRGLLLTKAKNETSWIPVCATRWSYNNSRVLCRSMGYDSKS</sequence>
<gene>
    <name evidence="6" type="ORF">OFUS_LOCUS8631</name>
</gene>
<keyword evidence="3 5" id="KW-1015">Disulfide bond</keyword>
<organism evidence="6 7">
    <name type="scientific">Owenia fusiformis</name>
    <name type="common">Polychaete worm</name>
    <dbReference type="NCBI Taxonomy" id="6347"/>
    <lineage>
        <taxon>Eukaryota</taxon>
        <taxon>Metazoa</taxon>
        <taxon>Spiralia</taxon>
        <taxon>Lophotrochozoa</taxon>
        <taxon>Annelida</taxon>
        <taxon>Polychaeta</taxon>
        <taxon>Sedentaria</taxon>
        <taxon>Canalipalpata</taxon>
        <taxon>Sabellida</taxon>
        <taxon>Oweniida</taxon>
        <taxon>Oweniidae</taxon>
        <taxon>Owenia</taxon>
    </lineage>
</organism>
<feature type="non-terminal residue" evidence="6">
    <location>
        <position position="272"/>
    </location>
</feature>
<comment type="caution">
    <text evidence="6">The sequence shown here is derived from an EMBL/GenBank/DDBJ whole genome shotgun (WGS) entry which is preliminary data.</text>
</comment>
<name>A0A8J1YCG6_OWEFU</name>
<dbReference type="InterPro" id="IPR036772">
    <property type="entry name" value="SRCR-like_dom_sf"/>
</dbReference>
<dbReference type="PANTHER" id="PTHR19331">
    <property type="entry name" value="SCAVENGER RECEPTOR DOMAIN-CONTAINING"/>
    <property type="match status" value="1"/>
</dbReference>
<dbReference type="AlphaFoldDB" id="A0A8J1YCG6"/>
<feature type="disulfide bond" evidence="5">
    <location>
        <begin position="62"/>
        <end position="72"/>
    </location>
</feature>
<evidence type="ECO:0000256" key="2">
    <source>
        <dbReference type="ARBA" id="ARBA00022737"/>
    </source>
</evidence>
<accession>A0A8J1YCG6</accession>
<dbReference type="Gene3D" id="3.10.250.10">
    <property type="entry name" value="SRCR-like domain"/>
    <property type="match status" value="1"/>
</dbReference>
<keyword evidence="2" id="KW-0677">Repeat</keyword>
<evidence type="ECO:0000256" key="4">
    <source>
        <dbReference type="ARBA" id="ARBA00023180"/>
    </source>
</evidence>
<dbReference type="PANTHER" id="PTHR19331:SF465">
    <property type="entry name" value="EGG PEPTIDE SPERACT RECEPTOR"/>
    <property type="match status" value="1"/>
</dbReference>
<keyword evidence="1" id="KW-0732">Signal</keyword>
<dbReference type="Pfam" id="PF00530">
    <property type="entry name" value="SRCR"/>
    <property type="match status" value="1"/>
</dbReference>
<reference evidence="6" key="1">
    <citation type="submission" date="2022-03" db="EMBL/GenBank/DDBJ databases">
        <authorList>
            <person name="Martin C."/>
        </authorList>
    </citation>
    <scope>NUCLEOTIDE SEQUENCE</scope>
</reference>
<dbReference type="SMART" id="SM00202">
    <property type="entry name" value="SR"/>
    <property type="match status" value="1"/>
</dbReference>
<keyword evidence="7" id="KW-1185">Reference proteome</keyword>
<protein>
    <submittedName>
        <fullName evidence="6">Uncharacterized protein</fullName>
    </submittedName>
</protein>
<dbReference type="InterPro" id="IPR001190">
    <property type="entry name" value="SRCR"/>
</dbReference>
<feature type="non-terminal residue" evidence="6">
    <location>
        <position position="1"/>
    </location>
</feature>
<comment type="caution">
    <text evidence="5">Lacks conserved residue(s) required for the propagation of feature annotation.</text>
</comment>
<dbReference type="EMBL" id="CAIIXF020000004">
    <property type="protein sequence ID" value="CAH1782153.1"/>
    <property type="molecule type" value="Genomic_DNA"/>
</dbReference>